<dbReference type="HOGENOM" id="CLU_2110787_0_0_1"/>
<dbReference type="PANTHER" id="PTHR31313">
    <property type="entry name" value="TY1 ENHANCER ACTIVATOR"/>
    <property type="match status" value="1"/>
</dbReference>
<keyword evidence="4" id="KW-0805">Transcription regulation</keyword>
<name>C9SMR9_VERA1</name>
<dbReference type="AlphaFoldDB" id="C9SMR9"/>
<keyword evidence="3" id="KW-0862">Zinc</keyword>
<sequence length="115" mass="12620">MGSKKHVNSACLNCKRRKVEVRSCNRACDGTKTCSNCSTAQLDCVYNAESDMRKISAKRVILDLRLRVAELEGVLRDNNTERPQASSPDTSEATTADSRTMSTTYSHDIAPAPLP</sequence>
<dbReference type="InterPro" id="IPR001138">
    <property type="entry name" value="Zn2Cys6_DnaBD"/>
</dbReference>
<dbReference type="Gene3D" id="4.10.240.10">
    <property type="entry name" value="Zn(2)-C6 fungal-type DNA-binding domain"/>
    <property type="match status" value="1"/>
</dbReference>
<dbReference type="InterPro" id="IPR051615">
    <property type="entry name" value="Transcr_Regulatory_Elem"/>
</dbReference>
<dbReference type="KEGG" id="val:VDBG_06193"/>
<feature type="compositionally biased region" description="Polar residues" evidence="8">
    <location>
        <begin position="81"/>
        <end position="106"/>
    </location>
</feature>
<evidence type="ECO:0000256" key="3">
    <source>
        <dbReference type="ARBA" id="ARBA00022833"/>
    </source>
</evidence>
<reference evidence="10" key="1">
    <citation type="journal article" date="2011" name="PLoS Pathog.">
        <title>Comparative genomics yields insights into niche adaptation of plant vascular wilt pathogens.</title>
        <authorList>
            <person name="Klosterman S.J."/>
            <person name="Subbarao K.V."/>
            <person name="Kang S."/>
            <person name="Veronese P."/>
            <person name="Gold S.E."/>
            <person name="Thomma B.P.H.J."/>
            <person name="Chen Z."/>
            <person name="Henrissat B."/>
            <person name="Lee Y.-H."/>
            <person name="Park J."/>
            <person name="Garcia-Pedrajas M.D."/>
            <person name="Barbara D.J."/>
            <person name="Anchieta A."/>
            <person name="de Jonge R."/>
            <person name="Santhanam P."/>
            <person name="Maruthachalam K."/>
            <person name="Atallah Z."/>
            <person name="Amyotte S.G."/>
            <person name="Paz Z."/>
            <person name="Inderbitzin P."/>
            <person name="Hayes R.J."/>
            <person name="Heiman D.I."/>
            <person name="Young S."/>
            <person name="Zeng Q."/>
            <person name="Engels R."/>
            <person name="Galagan J."/>
            <person name="Cuomo C.A."/>
            <person name="Dobinson K.F."/>
            <person name="Ma L.-J."/>
        </authorList>
    </citation>
    <scope>NUCLEOTIDE SEQUENCE [LARGE SCALE GENOMIC DNA]</scope>
    <source>
        <strain evidence="10">VaMs.102 / ATCC MYA-4576 / FGSC 10136</strain>
    </source>
</reference>
<organism evidence="10">
    <name type="scientific">Verticillium alfalfae (strain VaMs.102 / ATCC MYA-4576 / FGSC 10136)</name>
    <name type="common">Verticillium wilt of alfalfa</name>
    <name type="synonym">Verticillium albo-atrum</name>
    <dbReference type="NCBI Taxonomy" id="526221"/>
    <lineage>
        <taxon>Eukaryota</taxon>
        <taxon>Fungi</taxon>
        <taxon>Dikarya</taxon>
        <taxon>Ascomycota</taxon>
        <taxon>Pezizomycotina</taxon>
        <taxon>Sordariomycetes</taxon>
        <taxon>Hypocreomycetidae</taxon>
        <taxon>Glomerellales</taxon>
        <taxon>Plectosphaerellaceae</taxon>
        <taxon>Verticillium</taxon>
    </lineage>
</organism>
<evidence type="ECO:0000256" key="2">
    <source>
        <dbReference type="ARBA" id="ARBA00022723"/>
    </source>
</evidence>
<dbReference type="Proteomes" id="UP000008698">
    <property type="component" value="Unassembled WGS sequence"/>
</dbReference>
<evidence type="ECO:0000256" key="8">
    <source>
        <dbReference type="SAM" id="MobiDB-lite"/>
    </source>
</evidence>
<keyword evidence="6" id="KW-0804">Transcription</keyword>
<dbReference type="GO" id="GO:0005634">
    <property type="term" value="C:nucleus"/>
    <property type="evidence" value="ECO:0007669"/>
    <property type="project" value="UniProtKB-SubCell"/>
</dbReference>
<keyword evidence="5" id="KW-0238">DNA-binding</keyword>
<dbReference type="OrthoDB" id="4834563at2759"/>
<dbReference type="GO" id="GO:0003677">
    <property type="term" value="F:DNA binding"/>
    <property type="evidence" value="ECO:0007669"/>
    <property type="project" value="UniProtKB-KW"/>
</dbReference>
<protein>
    <submittedName>
        <fullName evidence="9">Predicted protein</fullName>
    </submittedName>
</protein>
<evidence type="ECO:0000313" key="10">
    <source>
        <dbReference type="Proteomes" id="UP000008698"/>
    </source>
</evidence>
<dbReference type="GO" id="GO:0008270">
    <property type="term" value="F:zinc ion binding"/>
    <property type="evidence" value="ECO:0007669"/>
    <property type="project" value="InterPro"/>
</dbReference>
<evidence type="ECO:0000256" key="5">
    <source>
        <dbReference type="ARBA" id="ARBA00023125"/>
    </source>
</evidence>
<evidence type="ECO:0000256" key="1">
    <source>
        <dbReference type="ARBA" id="ARBA00004123"/>
    </source>
</evidence>
<keyword evidence="7" id="KW-0539">Nucleus</keyword>
<gene>
    <name evidence="9" type="ORF">VDBG_06193</name>
</gene>
<dbReference type="SUPFAM" id="SSF57701">
    <property type="entry name" value="Zn2/Cys6 DNA-binding domain"/>
    <property type="match status" value="1"/>
</dbReference>
<keyword evidence="10" id="KW-1185">Reference proteome</keyword>
<feature type="region of interest" description="Disordered" evidence="8">
    <location>
        <begin position="73"/>
        <end position="115"/>
    </location>
</feature>
<dbReference type="RefSeq" id="XP_003003751.1">
    <property type="nucleotide sequence ID" value="XM_003003705.1"/>
</dbReference>
<dbReference type="CDD" id="cd00067">
    <property type="entry name" value="GAL4"/>
    <property type="match status" value="1"/>
</dbReference>
<dbReference type="GO" id="GO:0000981">
    <property type="term" value="F:DNA-binding transcription factor activity, RNA polymerase II-specific"/>
    <property type="evidence" value="ECO:0007669"/>
    <property type="project" value="InterPro"/>
</dbReference>
<proteinExistence type="predicted"/>
<accession>C9SMR9</accession>
<comment type="subcellular location">
    <subcellularLocation>
        <location evidence="1">Nucleus</location>
    </subcellularLocation>
</comment>
<evidence type="ECO:0000256" key="6">
    <source>
        <dbReference type="ARBA" id="ARBA00023163"/>
    </source>
</evidence>
<evidence type="ECO:0000256" key="4">
    <source>
        <dbReference type="ARBA" id="ARBA00023015"/>
    </source>
</evidence>
<evidence type="ECO:0000313" key="9">
    <source>
        <dbReference type="EMBL" id="EEY20084.1"/>
    </source>
</evidence>
<dbReference type="EMBL" id="DS985220">
    <property type="protein sequence ID" value="EEY20084.1"/>
    <property type="molecule type" value="Genomic_DNA"/>
</dbReference>
<keyword evidence="2" id="KW-0479">Metal-binding</keyword>
<dbReference type="GeneID" id="9534934"/>
<dbReference type="PANTHER" id="PTHR31313:SF81">
    <property type="entry name" value="TY1 ENHANCER ACTIVATOR"/>
    <property type="match status" value="1"/>
</dbReference>
<evidence type="ECO:0000256" key="7">
    <source>
        <dbReference type="ARBA" id="ARBA00023242"/>
    </source>
</evidence>
<dbReference type="InterPro" id="IPR036864">
    <property type="entry name" value="Zn2-C6_fun-type_DNA-bd_sf"/>
</dbReference>